<dbReference type="PANTHER" id="PTHR30614">
    <property type="entry name" value="MEMBRANE COMPONENT OF AMINO ACID ABC TRANSPORTER"/>
    <property type="match status" value="1"/>
</dbReference>
<keyword evidence="5 7" id="KW-1133">Transmembrane helix</keyword>
<gene>
    <name evidence="9" type="ORF">AADG42_11815</name>
</gene>
<dbReference type="EMBL" id="CP154795">
    <property type="protein sequence ID" value="XAN07962.1"/>
    <property type="molecule type" value="Genomic_DNA"/>
</dbReference>
<dbReference type="RefSeq" id="WP_425309417.1">
    <property type="nucleotide sequence ID" value="NZ_CP154795.1"/>
</dbReference>
<accession>A0ABZ3FRE8</accession>
<evidence type="ECO:0000313" key="9">
    <source>
        <dbReference type="EMBL" id="XAN07962.1"/>
    </source>
</evidence>
<feature type="domain" description="ABC transmembrane type-1" evidence="8">
    <location>
        <begin position="69"/>
        <end position="260"/>
    </location>
</feature>
<dbReference type="PROSITE" id="PS50928">
    <property type="entry name" value="ABC_TM1"/>
    <property type="match status" value="1"/>
</dbReference>
<dbReference type="SUPFAM" id="SSF161098">
    <property type="entry name" value="MetI-like"/>
    <property type="match status" value="1"/>
</dbReference>
<protein>
    <submittedName>
        <fullName evidence="9">Amino acid ABC transporter permease</fullName>
    </submittedName>
</protein>
<keyword evidence="3" id="KW-1003">Cell membrane</keyword>
<dbReference type="InterPro" id="IPR010065">
    <property type="entry name" value="AA_ABC_transptr_permease_3TM"/>
</dbReference>
<dbReference type="PANTHER" id="PTHR30614:SF21">
    <property type="entry name" value="AMINO ACID ABC TRANSPORTER PERMEASE"/>
    <property type="match status" value="1"/>
</dbReference>
<dbReference type="NCBIfam" id="TIGR01726">
    <property type="entry name" value="HEQRo_perm_3TM"/>
    <property type="match status" value="1"/>
</dbReference>
<evidence type="ECO:0000313" key="10">
    <source>
        <dbReference type="Proteomes" id="UP001442841"/>
    </source>
</evidence>
<comment type="similarity">
    <text evidence="7">Belongs to the binding-protein-dependent transport system permease family.</text>
</comment>
<evidence type="ECO:0000256" key="7">
    <source>
        <dbReference type="RuleBase" id="RU363032"/>
    </source>
</evidence>
<proteinExistence type="inferred from homology"/>
<dbReference type="Gene3D" id="1.10.3720.10">
    <property type="entry name" value="MetI-like"/>
    <property type="match status" value="1"/>
</dbReference>
<sequence length="291" mass="31224">MSTQQATVLFDAPGPRAKRRHIIMTVVTLVVLLAALAGVIYGMRSQLTADKWAPFIEPATWTLYIWPGLLGTLQAALISVILASLLGILLGAGRLSPLAWIRIPSSIFVEFFRAVPVLIMMIFAWALLLFNGILTGHILLLSSVVIGLTFYNASVIAELIRSGVHSLPKGQGEAGLAVGLTRTQTLTAIQLPQAIRAMLPSLVTQLVVVLKDSALGYMIGYSELLRAAQTLASVRGNLIVSFIVAGVIFVILNYALTAFAQWLEKRMSTRTAGDTKAQFTIEQGGGNAPTV</sequence>
<keyword evidence="2 7" id="KW-0813">Transport</keyword>
<comment type="subcellular location">
    <subcellularLocation>
        <location evidence="1 7">Cell membrane</location>
        <topology evidence="1 7">Multi-pass membrane protein</topology>
    </subcellularLocation>
</comment>
<evidence type="ECO:0000256" key="1">
    <source>
        <dbReference type="ARBA" id="ARBA00004651"/>
    </source>
</evidence>
<dbReference type="Pfam" id="PF00528">
    <property type="entry name" value="BPD_transp_1"/>
    <property type="match status" value="1"/>
</dbReference>
<keyword evidence="10" id="KW-1185">Reference proteome</keyword>
<evidence type="ECO:0000256" key="2">
    <source>
        <dbReference type="ARBA" id="ARBA00022448"/>
    </source>
</evidence>
<dbReference type="Proteomes" id="UP001442841">
    <property type="component" value="Chromosome"/>
</dbReference>
<evidence type="ECO:0000259" key="8">
    <source>
        <dbReference type="PROSITE" id="PS50928"/>
    </source>
</evidence>
<feature type="transmembrane region" description="Helical" evidence="7">
    <location>
        <begin position="63"/>
        <end position="90"/>
    </location>
</feature>
<dbReference type="InterPro" id="IPR000515">
    <property type="entry name" value="MetI-like"/>
</dbReference>
<name>A0ABZ3FRE8_9ACTN</name>
<dbReference type="InterPro" id="IPR043429">
    <property type="entry name" value="ArtM/GltK/GlnP/TcyL/YhdX-like"/>
</dbReference>
<dbReference type="CDD" id="cd06261">
    <property type="entry name" value="TM_PBP2"/>
    <property type="match status" value="1"/>
</dbReference>
<evidence type="ECO:0000256" key="6">
    <source>
        <dbReference type="ARBA" id="ARBA00023136"/>
    </source>
</evidence>
<feature type="transmembrane region" description="Helical" evidence="7">
    <location>
        <begin position="239"/>
        <end position="260"/>
    </location>
</feature>
<evidence type="ECO:0000256" key="4">
    <source>
        <dbReference type="ARBA" id="ARBA00022692"/>
    </source>
</evidence>
<keyword evidence="4 7" id="KW-0812">Transmembrane</keyword>
<dbReference type="InterPro" id="IPR035906">
    <property type="entry name" value="MetI-like_sf"/>
</dbReference>
<evidence type="ECO:0000256" key="3">
    <source>
        <dbReference type="ARBA" id="ARBA00022475"/>
    </source>
</evidence>
<reference evidence="9 10" key="1">
    <citation type="submission" date="2024-04" db="EMBL/GenBank/DDBJ databases">
        <title>Isolation of an actinomycete strain from pig manure.</title>
        <authorList>
            <person name="Gong T."/>
            <person name="Yu Z."/>
            <person name="An M."/>
            <person name="Wei C."/>
            <person name="Yang W."/>
            <person name="Liu L."/>
        </authorList>
    </citation>
    <scope>NUCLEOTIDE SEQUENCE [LARGE SCALE GENOMIC DNA]</scope>
    <source>
        <strain evidence="9 10">ZF39</strain>
    </source>
</reference>
<feature type="transmembrane region" description="Helical" evidence="7">
    <location>
        <begin position="139"/>
        <end position="160"/>
    </location>
</feature>
<keyword evidence="6 7" id="KW-0472">Membrane</keyword>
<feature type="transmembrane region" description="Helical" evidence="7">
    <location>
        <begin position="111"/>
        <end position="133"/>
    </location>
</feature>
<organism evidence="9 10">
    <name type="scientific">Ammonicoccus fulvus</name>
    <dbReference type="NCBI Taxonomy" id="3138240"/>
    <lineage>
        <taxon>Bacteria</taxon>
        <taxon>Bacillati</taxon>
        <taxon>Actinomycetota</taxon>
        <taxon>Actinomycetes</taxon>
        <taxon>Propionibacteriales</taxon>
        <taxon>Propionibacteriaceae</taxon>
        <taxon>Ammonicoccus</taxon>
    </lineage>
</organism>
<evidence type="ECO:0000256" key="5">
    <source>
        <dbReference type="ARBA" id="ARBA00022989"/>
    </source>
</evidence>
<feature type="transmembrane region" description="Helical" evidence="7">
    <location>
        <begin position="21"/>
        <end position="43"/>
    </location>
</feature>